<gene>
    <name evidence="1" type="ORF">OXX778_LOCUS11199</name>
</gene>
<name>A0A813Z9N6_9BILA</name>
<protein>
    <submittedName>
        <fullName evidence="1">Uncharacterized protein</fullName>
    </submittedName>
</protein>
<evidence type="ECO:0000313" key="1">
    <source>
        <dbReference type="EMBL" id="CAF0896871.1"/>
    </source>
</evidence>
<proteinExistence type="predicted"/>
<reference evidence="1" key="1">
    <citation type="submission" date="2021-02" db="EMBL/GenBank/DDBJ databases">
        <authorList>
            <person name="Nowell W R."/>
        </authorList>
    </citation>
    <scope>NUCLEOTIDE SEQUENCE</scope>
    <source>
        <strain evidence="1">Ploen Becks lab</strain>
    </source>
</reference>
<evidence type="ECO:0000313" key="2">
    <source>
        <dbReference type="Proteomes" id="UP000663879"/>
    </source>
</evidence>
<sequence length="138" mass="15551">MGSNLNYDGDNVDYDEFYKAFGYDAAMYGLDSVQQAASVESRRNIGKFARDLGRLVDKGLPGLEANVKSKLLNARLVSCVPETTKTFSELLSDKNWALLIVIFENQVDYRTVIPGHLSQEVVINKMDQRQPVNGRRFN</sequence>
<dbReference type="EMBL" id="CAJNOC010001866">
    <property type="protein sequence ID" value="CAF0896871.1"/>
    <property type="molecule type" value="Genomic_DNA"/>
</dbReference>
<organism evidence="1 2">
    <name type="scientific">Brachionus calyciflorus</name>
    <dbReference type="NCBI Taxonomy" id="104777"/>
    <lineage>
        <taxon>Eukaryota</taxon>
        <taxon>Metazoa</taxon>
        <taxon>Spiralia</taxon>
        <taxon>Gnathifera</taxon>
        <taxon>Rotifera</taxon>
        <taxon>Eurotatoria</taxon>
        <taxon>Monogononta</taxon>
        <taxon>Pseudotrocha</taxon>
        <taxon>Ploima</taxon>
        <taxon>Brachionidae</taxon>
        <taxon>Brachionus</taxon>
    </lineage>
</organism>
<dbReference type="Proteomes" id="UP000663879">
    <property type="component" value="Unassembled WGS sequence"/>
</dbReference>
<accession>A0A813Z9N6</accession>
<dbReference type="AlphaFoldDB" id="A0A813Z9N6"/>
<comment type="caution">
    <text evidence="1">The sequence shown here is derived from an EMBL/GenBank/DDBJ whole genome shotgun (WGS) entry which is preliminary data.</text>
</comment>
<keyword evidence="2" id="KW-1185">Reference proteome</keyword>
<dbReference type="OrthoDB" id="10500770at2759"/>